<feature type="domain" description="O-acyltransferase WSD1-like N-terminal" evidence="1">
    <location>
        <begin position="30"/>
        <end position="181"/>
    </location>
</feature>
<evidence type="ECO:0000313" key="2">
    <source>
        <dbReference type="EMBL" id="MCC2034075.1"/>
    </source>
</evidence>
<proteinExistence type="predicted"/>
<gene>
    <name evidence="2" type="ORF">KEC57_17950</name>
</gene>
<evidence type="ECO:0000259" key="1">
    <source>
        <dbReference type="Pfam" id="PF03007"/>
    </source>
</evidence>
<dbReference type="GO" id="GO:0004144">
    <property type="term" value="F:diacylglycerol O-acyltransferase activity"/>
    <property type="evidence" value="ECO:0007669"/>
    <property type="project" value="InterPro"/>
</dbReference>
<keyword evidence="3" id="KW-1185">Reference proteome</keyword>
<comment type="caution">
    <text evidence="2">The sequence shown here is derived from an EMBL/GenBank/DDBJ whole genome shotgun (WGS) entry which is preliminary data.</text>
</comment>
<dbReference type="Gene3D" id="3.30.559.10">
    <property type="entry name" value="Chloramphenicol acetyltransferase-like domain"/>
    <property type="match status" value="1"/>
</dbReference>
<dbReference type="GO" id="GO:0045017">
    <property type="term" value="P:glycerolipid biosynthetic process"/>
    <property type="evidence" value="ECO:0007669"/>
    <property type="project" value="InterPro"/>
</dbReference>
<dbReference type="EMBL" id="JAGTTN010000009">
    <property type="protein sequence ID" value="MCC2034075.1"/>
    <property type="molecule type" value="Genomic_DNA"/>
</dbReference>
<sequence>MSGYSSRRPHAEFMQVWEEGYVGTTESFVTMHMQGVAIFSGDGLRKPDGALDRAAILAWIEAATRGIPYSRLRLQRAPLGLTPPAWVPVPVVEMDKHVRFGDDDVLAAETLRRLIGWDEGALDVTAPLWRLRVTPLTDGRVALGILMHHAGGDALRTLKFLSSLTTSKPVTAPPTADPVFADSRAPRPGALPILALQNWWGASDTPGARWSAYWRKPVARRARRVAARITRRLRDRPARPVTVHSGFRAYPGGAVQEAASAVDATMNDLVVAAAIDAASRGDGPVRVRVPVLRRATEASRNRVTDAAIVGERMPQVADLVSSVRDQLSRARDASATDDDALTASARDVGYATLVPWLSRARHLLGARLEEVIVLPASLPDDELSTFALLYDDKLSVVVTAPATTPLEPVLDDLGATLVGVGVR</sequence>
<dbReference type="Proteomes" id="UP001139354">
    <property type="component" value="Unassembled WGS sequence"/>
</dbReference>
<organism evidence="2 3">
    <name type="scientific">Microbacterium allomyrinae</name>
    <dbReference type="NCBI Taxonomy" id="2830666"/>
    <lineage>
        <taxon>Bacteria</taxon>
        <taxon>Bacillati</taxon>
        <taxon>Actinomycetota</taxon>
        <taxon>Actinomycetes</taxon>
        <taxon>Micrococcales</taxon>
        <taxon>Microbacteriaceae</taxon>
        <taxon>Microbacterium</taxon>
    </lineage>
</organism>
<dbReference type="AlphaFoldDB" id="A0A9X1LXT6"/>
<dbReference type="InterPro" id="IPR023213">
    <property type="entry name" value="CAT-like_dom_sf"/>
</dbReference>
<evidence type="ECO:0000313" key="3">
    <source>
        <dbReference type="Proteomes" id="UP001139354"/>
    </source>
</evidence>
<name>A0A9X1LXT6_9MICO</name>
<dbReference type="InterPro" id="IPR004255">
    <property type="entry name" value="O-acyltransferase_WSD1_N"/>
</dbReference>
<reference evidence="2" key="1">
    <citation type="submission" date="2021-04" db="EMBL/GenBank/DDBJ databases">
        <title>Microbacterium tenobrionis sp. nov. and Microbacterium allomyrinae sp. nov., isolated from larvae of Tenobrio molitor and Allomyrina dichotoma, respectively.</title>
        <authorList>
            <person name="Lee S.D."/>
        </authorList>
    </citation>
    <scope>NUCLEOTIDE SEQUENCE</scope>
    <source>
        <strain evidence="2">BWT-G7</strain>
    </source>
</reference>
<protein>
    <recommendedName>
        <fullName evidence="1">O-acyltransferase WSD1-like N-terminal domain-containing protein</fullName>
    </recommendedName>
</protein>
<accession>A0A9X1LXT6</accession>
<dbReference type="RefSeq" id="WP_229386076.1">
    <property type="nucleotide sequence ID" value="NZ_JAGTTN010000009.1"/>
</dbReference>
<dbReference type="Pfam" id="PF03007">
    <property type="entry name" value="WS_DGAT_cat"/>
    <property type="match status" value="1"/>
</dbReference>